<keyword evidence="2" id="KW-1185">Reference proteome</keyword>
<reference evidence="2" key="1">
    <citation type="journal article" date="2023" name="Front. Plant Sci.">
        <title>Chromosomal-level genome assembly of Melastoma candidum provides insights into trichome evolution.</title>
        <authorList>
            <person name="Zhong Y."/>
            <person name="Wu W."/>
            <person name="Sun C."/>
            <person name="Zou P."/>
            <person name="Liu Y."/>
            <person name="Dai S."/>
            <person name="Zhou R."/>
        </authorList>
    </citation>
    <scope>NUCLEOTIDE SEQUENCE [LARGE SCALE GENOMIC DNA]</scope>
</reference>
<comment type="caution">
    <text evidence="1">The sequence shown here is derived from an EMBL/GenBank/DDBJ whole genome shotgun (WGS) entry which is preliminary data.</text>
</comment>
<evidence type="ECO:0000313" key="1">
    <source>
        <dbReference type="EMBL" id="KAI4366748.1"/>
    </source>
</evidence>
<sequence length="157" mass="17483">MLKLGKILGLGELDPPPWLNRMRELSYPPGYLEVDIDDQPSGIVWYAAEEVKAGEEEGKISESEAGPPKKMMIEFPGINAPIPENADEWSWTARPSRSESSRYRSHDRTSNYSLPVDIPNIEDHRWSGYVRDDPLPGTGPILGPQSPIQCSSLPTLP</sequence>
<proteinExistence type="predicted"/>
<gene>
    <name evidence="1" type="ORF">MLD38_022585</name>
</gene>
<name>A0ACB9QJ25_9MYRT</name>
<protein>
    <submittedName>
        <fullName evidence="1">Uncharacterized protein</fullName>
    </submittedName>
</protein>
<accession>A0ACB9QJ25</accession>
<evidence type="ECO:0000313" key="2">
    <source>
        <dbReference type="Proteomes" id="UP001057402"/>
    </source>
</evidence>
<organism evidence="1 2">
    <name type="scientific">Melastoma candidum</name>
    <dbReference type="NCBI Taxonomy" id="119954"/>
    <lineage>
        <taxon>Eukaryota</taxon>
        <taxon>Viridiplantae</taxon>
        <taxon>Streptophyta</taxon>
        <taxon>Embryophyta</taxon>
        <taxon>Tracheophyta</taxon>
        <taxon>Spermatophyta</taxon>
        <taxon>Magnoliopsida</taxon>
        <taxon>eudicotyledons</taxon>
        <taxon>Gunneridae</taxon>
        <taxon>Pentapetalae</taxon>
        <taxon>rosids</taxon>
        <taxon>malvids</taxon>
        <taxon>Myrtales</taxon>
        <taxon>Melastomataceae</taxon>
        <taxon>Melastomatoideae</taxon>
        <taxon>Melastomateae</taxon>
        <taxon>Melastoma</taxon>
    </lineage>
</organism>
<dbReference type="Proteomes" id="UP001057402">
    <property type="component" value="Chromosome 6"/>
</dbReference>
<dbReference type="EMBL" id="CM042885">
    <property type="protein sequence ID" value="KAI4366748.1"/>
    <property type="molecule type" value="Genomic_DNA"/>
</dbReference>